<feature type="coiled-coil region" evidence="2">
    <location>
        <begin position="413"/>
        <end position="440"/>
    </location>
</feature>
<evidence type="ECO:0000256" key="2">
    <source>
        <dbReference type="SAM" id="Coils"/>
    </source>
</evidence>
<keyword evidence="6" id="KW-1185">Reference proteome</keyword>
<gene>
    <name evidence="5" type="ORF">DGYR_LOCUS7798</name>
</gene>
<evidence type="ECO:0000313" key="5">
    <source>
        <dbReference type="EMBL" id="CAD5119583.1"/>
    </source>
</evidence>
<proteinExistence type="predicted"/>
<keyword evidence="1 2" id="KW-0175">Coiled coil</keyword>
<accession>A0A7I8VTE2</accession>
<feature type="coiled-coil region" evidence="2">
    <location>
        <begin position="764"/>
        <end position="791"/>
    </location>
</feature>
<feature type="region of interest" description="Disordered" evidence="3">
    <location>
        <begin position="904"/>
        <end position="970"/>
    </location>
</feature>
<sequence length="970" mass="113854">MSLSDGRSSPEFDSADEEENIQNDDSYIMQEDEYQPPLSAIPPKVILQEEGQAEVSSSPAFQCLDDLFQEGKLTGTKVALLKAKYTELHETLKRSRENELNLLRLAKDYTEETEKQKNDLESADDFPENCNTEVSKLRQILLQHNNTLKIKEDAQYQLEYQIQNLTEEQKILEREKDRLPNSAEMERKVAELQRACEDLKKEASQRQSESRSLKEDVERQNRNLKIEQELLRKRLTEVEQIKSSLVAENAKPGFLKKDVDRLTRQHRELEVKLNNIDKKYEETSAVEKNRSKQLFSAEEENSQIKRDLEQVQAKLQETEQKYDVLMKDAGYIKDRETMLLGDKGTLDMSLRHISLEKKNLHEMFSRRQRERDRDAKTYKKMELQLKIAADNLVNTNTVLEKVRSAAINAPKDDGSLQQKKDDLKKEVEQTKRALANQNSLTTIETVKVEQSIAMEERLLYQQGDLRIEVVELTRLAAIKNDEREQKARDFMRAEMRFNRAVQDVKTKDLQIQDYQKKLNELNIKLKDFAKLYDVIKTERNKCVHLIQTSTQKAAEMREKIKILQNEIEILRTSVAQKERLLQKSRMKHQEQIGQRDSVRNELAKQQGIDKKMRSERDEQQNEIDKLNTMINQTEEQVADQRKRYEIATQQRNEKGIQLIERNEEVCVFLEKCNIQDEMIRNGDVQMKVRDEETRFLKMQLVNERRELELMRKSIPDKKALEDELVTLNIQMQACQDRLVDLDGRTENANDPTRVRFLEGKDLPPDKMKDKLEELESRLATKEEQILEKDLILQQVTRLAQRVQKKSDSGKMDTLNLAKHVNELQAKIKEVTRKMMGLVSELSMKQAHALRLQQEVKEKESSLEQAYLRMEKNEPPSDDMEMEWNKYVRDENRRTKDMLEARMRTEEEEQYTLPGTITCTTAEPRPNAYIPDEENDLPIPRPYGAHAPFKPQEQSSNMRHIRKPVQKPIEI</sequence>
<feature type="coiled-coil region" evidence="2">
    <location>
        <begin position="609"/>
        <end position="650"/>
    </location>
</feature>
<evidence type="ECO:0000256" key="3">
    <source>
        <dbReference type="SAM" id="MobiDB-lite"/>
    </source>
</evidence>
<dbReference type="AlphaFoldDB" id="A0A7I8VTE2"/>
<feature type="coiled-coil region" evidence="2">
    <location>
        <begin position="504"/>
        <end position="580"/>
    </location>
</feature>
<protein>
    <submittedName>
        <fullName evidence="5">DgyrCDS8185</fullName>
    </submittedName>
</protein>
<dbReference type="Pfam" id="PF21771">
    <property type="entry name" value="CFAP58_CC"/>
    <property type="match status" value="1"/>
</dbReference>
<evidence type="ECO:0000313" key="6">
    <source>
        <dbReference type="Proteomes" id="UP000549394"/>
    </source>
</evidence>
<reference evidence="5 6" key="1">
    <citation type="submission" date="2020-08" db="EMBL/GenBank/DDBJ databases">
        <authorList>
            <person name="Hejnol A."/>
        </authorList>
    </citation>
    <scope>NUCLEOTIDE SEQUENCE [LARGE SCALE GENOMIC DNA]</scope>
</reference>
<comment type="caution">
    <text evidence="5">The sequence shown here is derived from an EMBL/GenBank/DDBJ whole genome shotgun (WGS) entry which is preliminary data.</text>
</comment>
<organism evidence="5 6">
    <name type="scientific">Dimorphilus gyrociliatus</name>
    <dbReference type="NCBI Taxonomy" id="2664684"/>
    <lineage>
        <taxon>Eukaryota</taxon>
        <taxon>Metazoa</taxon>
        <taxon>Spiralia</taxon>
        <taxon>Lophotrochozoa</taxon>
        <taxon>Annelida</taxon>
        <taxon>Polychaeta</taxon>
        <taxon>Polychaeta incertae sedis</taxon>
        <taxon>Dinophilidae</taxon>
        <taxon>Dimorphilus</taxon>
    </lineage>
</organism>
<dbReference type="PANTHER" id="PTHR32083:SF34">
    <property type="entry name" value="COILED-COIL DOMAIN-CONTAINING PROTEIN 146"/>
    <property type="match status" value="1"/>
</dbReference>
<feature type="domain" description="Cilia- and flagella-associated protein 58 central coiled coil" evidence="4">
    <location>
        <begin position="484"/>
        <end position="708"/>
    </location>
</feature>
<dbReference type="Proteomes" id="UP000549394">
    <property type="component" value="Unassembled WGS sequence"/>
</dbReference>
<dbReference type="GO" id="GO:0005856">
    <property type="term" value="C:cytoskeleton"/>
    <property type="evidence" value="ECO:0007669"/>
    <property type="project" value="TreeGrafter"/>
</dbReference>
<dbReference type="InterPro" id="IPR049270">
    <property type="entry name" value="CFAP58_CC"/>
</dbReference>
<dbReference type="OrthoDB" id="10262929at2759"/>
<evidence type="ECO:0000259" key="4">
    <source>
        <dbReference type="Pfam" id="PF21771"/>
    </source>
</evidence>
<dbReference type="EMBL" id="CAJFCJ010000010">
    <property type="protein sequence ID" value="CAD5119583.1"/>
    <property type="molecule type" value="Genomic_DNA"/>
</dbReference>
<evidence type="ECO:0000256" key="1">
    <source>
        <dbReference type="ARBA" id="ARBA00023054"/>
    </source>
</evidence>
<feature type="compositionally biased region" description="Acidic residues" evidence="3">
    <location>
        <begin position="13"/>
        <end position="22"/>
    </location>
</feature>
<feature type="region of interest" description="Disordered" evidence="3">
    <location>
        <begin position="1"/>
        <end position="37"/>
    </location>
</feature>
<dbReference type="PANTHER" id="PTHR32083">
    <property type="entry name" value="CILIA AND FLAGELLA-ASSOCIATED PROTEIN 58-RELATED"/>
    <property type="match status" value="1"/>
</dbReference>
<feature type="region of interest" description="Disordered" evidence="3">
    <location>
        <begin position="200"/>
        <end position="219"/>
    </location>
</feature>
<name>A0A7I8VTE2_9ANNE</name>